<feature type="chain" id="PRO_5047436978" description="YncI copper-binding domain-containing protein" evidence="3">
    <location>
        <begin position="27"/>
        <end position="227"/>
    </location>
</feature>
<reference evidence="6" key="1">
    <citation type="journal article" date="2019" name="Int. J. Syst. Evol. Microbiol.">
        <title>The Global Catalogue of Microorganisms (GCM) 10K type strain sequencing project: providing services to taxonomists for standard genome sequencing and annotation.</title>
        <authorList>
            <consortium name="The Broad Institute Genomics Platform"/>
            <consortium name="The Broad Institute Genome Sequencing Center for Infectious Disease"/>
            <person name="Wu L."/>
            <person name="Ma J."/>
        </authorList>
    </citation>
    <scope>NUCLEOTIDE SEQUENCE [LARGE SCALE GENOMIC DNA]</scope>
    <source>
        <strain evidence="6">NBRC 106310</strain>
    </source>
</reference>
<evidence type="ECO:0000256" key="2">
    <source>
        <dbReference type="SAM" id="Phobius"/>
    </source>
</evidence>
<dbReference type="InterPro" id="IPR038507">
    <property type="entry name" value="YcnI-like_sf"/>
</dbReference>
<dbReference type="EMBL" id="AP027728">
    <property type="protein sequence ID" value="BDZ38631.1"/>
    <property type="molecule type" value="Genomic_DNA"/>
</dbReference>
<sequence length="227" mass="23121">MSRTIRRGALVAALAAGIVVATPAVASAHVGVSPDSIPRGASTLLTFSFGHGCAGSPTKALRITIPDEAPVVSPTFDAAWSTEIEKGADGYASAVTFTAIRPVPNELRGAVSFSFRPAEDAPDQLAFPVEQICEEGANEWVQIADAGQTHDDLDSPAPVVSLTAAQAEGEHGDQSGDQMHGDAEGAESADAEQPATSPVPVVLGSAGLAAGIAALIVSIAAYRRRRA</sequence>
<dbReference type="RefSeq" id="WP_286302467.1">
    <property type="nucleotide sequence ID" value="NZ_AP027728.1"/>
</dbReference>
<dbReference type="InterPro" id="IPR012533">
    <property type="entry name" value="YcnI-copper_dom"/>
</dbReference>
<name>A0ABN6X1S0_9MICO</name>
<feature type="signal peptide" evidence="3">
    <location>
        <begin position="1"/>
        <end position="26"/>
    </location>
</feature>
<keyword evidence="6" id="KW-1185">Reference proteome</keyword>
<protein>
    <recommendedName>
        <fullName evidence="4">YncI copper-binding domain-containing protein</fullName>
    </recommendedName>
</protein>
<dbReference type="PROSITE" id="PS51318">
    <property type="entry name" value="TAT"/>
    <property type="match status" value="1"/>
</dbReference>
<keyword evidence="2" id="KW-1133">Transmembrane helix</keyword>
<dbReference type="Gene3D" id="2.60.40.2230">
    <property type="entry name" value="Uncharacterised protein YcnI-like PF07987, DUF1775"/>
    <property type="match status" value="1"/>
</dbReference>
<dbReference type="CDD" id="cd08545">
    <property type="entry name" value="YcnI_like"/>
    <property type="match status" value="1"/>
</dbReference>
<evidence type="ECO:0000259" key="4">
    <source>
        <dbReference type="Pfam" id="PF07987"/>
    </source>
</evidence>
<gene>
    <name evidence="5" type="ORF">GCM10025863_12450</name>
</gene>
<accession>A0ABN6X1S0</accession>
<evidence type="ECO:0000256" key="1">
    <source>
        <dbReference type="SAM" id="MobiDB-lite"/>
    </source>
</evidence>
<dbReference type="Proteomes" id="UP001321543">
    <property type="component" value="Chromosome"/>
</dbReference>
<keyword evidence="3" id="KW-0732">Signal</keyword>
<evidence type="ECO:0000256" key="3">
    <source>
        <dbReference type="SAM" id="SignalP"/>
    </source>
</evidence>
<feature type="domain" description="YncI copper-binding" evidence="4">
    <location>
        <begin position="29"/>
        <end position="162"/>
    </location>
</feature>
<feature type="transmembrane region" description="Helical" evidence="2">
    <location>
        <begin position="201"/>
        <end position="222"/>
    </location>
</feature>
<dbReference type="InterPro" id="IPR006311">
    <property type="entry name" value="TAT_signal"/>
</dbReference>
<feature type="compositionally biased region" description="Basic and acidic residues" evidence="1">
    <location>
        <begin position="168"/>
        <end position="183"/>
    </location>
</feature>
<feature type="region of interest" description="Disordered" evidence="1">
    <location>
        <begin position="166"/>
        <end position="198"/>
    </location>
</feature>
<organism evidence="5 6">
    <name type="scientific">Microbacterium suwonense</name>
    <dbReference type="NCBI Taxonomy" id="683047"/>
    <lineage>
        <taxon>Bacteria</taxon>
        <taxon>Bacillati</taxon>
        <taxon>Actinomycetota</taxon>
        <taxon>Actinomycetes</taxon>
        <taxon>Micrococcales</taxon>
        <taxon>Microbacteriaceae</taxon>
        <taxon>Microbacterium</taxon>
    </lineage>
</organism>
<proteinExistence type="predicted"/>
<keyword evidence="2" id="KW-0812">Transmembrane</keyword>
<evidence type="ECO:0000313" key="6">
    <source>
        <dbReference type="Proteomes" id="UP001321543"/>
    </source>
</evidence>
<dbReference type="Pfam" id="PF07987">
    <property type="entry name" value="DUF1775"/>
    <property type="match status" value="1"/>
</dbReference>
<keyword evidence="2" id="KW-0472">Membrane</keyword>
<evidence type="ECO:0000313" key="5">
    <source>
        <dbReference type="EMBL" id="BDZ38631.1"/>
    </source>
</evidence>